<dbReference type="InterPro" id="IPR011761">
    <property type="entry name" value="ATP-grasp"/>
</dbReference>
<keyword evidence="1" id="KW-0547">Nucleotide-binding</keyword>
<dbReference type="GO" id="GO:0046872">
    <property type="term" value="F:metal ion binding"/>
    <property type="evidence" value="ECO:0007669"/>
    <property type="project" value="InterPro"/>
</dbReference>
<dbReference type="Gene3D" id="3.30.470.20">
    <property type="entry name" value="ATP-grasp fold, B domain"/>
    <property type="match status" value="2"/>
</dbReference>
<evidence type="ECO:0000313" key="4">
    <source>
        <dbReference type="Proteomes" id="UP000178646"/>
    </source>
</evidence>
<name>A0A1G2PP02_9BACT</name>
<keyword evidence="1" id="KW-0067">ATP-binding</keyword>
<sequence>MPRKICRHCDPIVSHSWHFSERVGSFLFPLTRFLTPARQMLENKFPKLLFGLYKIILYNLFRALLTIRILKETNIADDDETLSNRTLVVAREAAKRGFPVKSFKFLGGGSTNFFSIKTKKRKMIFSSLPTEDITKISKIDFDDKYEFKRILQAANFPGAEGERFSKIKPALAYAKKLGFPLAVKPNNSSLSKHITCNIQNEADLKKAIRVAQIINPYFIVEKFIKGDTHRVTLIDHEMAGCCMREAPNVTGDGIHTMAELIEIKNRHPWRGEANQKNFTLHKIVADESAQVFLAKRGLTVETVLPKGTKAYLRDKIILKSGADIHDKTDEVHPDNLALFEKVSRLCDTPLVGLDFICQDISRPYHQQECAVLEANSLPYIDMHHYPVTGKPRNIAGLIVDYVLMRPLQ</sequence>
<dbReference type="GO" id="GO:0005524">
    <property type="term" value="F:ATP binding"/>
    <property type="evidence" value="ECO:0007669"/>
    <property type="project" value="UniProtKB-UniRule"/>
</dbReference>
<evidence type="ECO:0000313" key="3">
    <source>
        <dbReference type="EMBL" id="OHA49361.1"/>
    </source>
</evidence>
<comment type="caution">
    <text evidence="3">The sequence shown here is derived from an EMBL/GenBank/DDBJ whole genome shotgun (WGS) entry which is preliminary data.</text>
</comment>
<feature type="domain" description="ATP-grasp" evidence="2">
    <location>
        <begin position="148"/>
        <end position="403"/>
    </location>
</feature>
<dbReference type="Proteomes" id="UP000178646">
    <property type="component" value="Unassembled WGS sequence"/>
</dbReference>
<reference evidence="3 4" key="1">
    <citation type="journal article" date="2016" name="Nat. Commun.">
        <title>Thousands of microbial genomes shed light on interconnected biogeochemical processes in an aquifer system.</title>
        <authorList>
            <person name="Anantharaman K."/>
            <person name="Brown C.T."/>
            <person name="Hug L.A."/>
            <person name="Sharon I."/>
            <person name="Castelle C.J."/>
            <person name="Probst A.J."/>
            <person name="Thomas B.C."/>
            <person name="Singh A."/>
            <person name="Wilkins M.J."/>
            <person name="Karaoz U."/>
            <person name="Brodie E.L."/>
            <person name="Williams K.H."/>
            <person name="Hubbard S.S."/>
            <person name="Banfield J.F."/>
        </authorList>
    </citation>
    <scope>NUCLEOTIDE SEQUENCE [LARGE SCALE GENOMIC DNA]</scope>
</reference>
<protein>
    <recommendedName>
        <fullName evidence="2">ATP-grasp domain-containing protein</fullName>
    </recommendedName>
</protein>
<gene>
    <name evidence="3" type="ORF">A2W59_02600</name>
</gene>
<accession>A0A1G2PP02</accession>
<dbReference type="PROSITE" id="PS50975">
    <property type="entry name" value="ATP_GRASP"/>
    <property type="match status" value="1"/>
</dbReference>
<evidence type="ECO:0000259" key="2">
    <source>
        <dbReference type="PROSITE" id="PS50975"/>
    </source>
</evidence>
<proteinExistence type="predicted"/>
<evidence type="ECO:0000256" key="1">
    <source>
        <dbReference type="PROSITE-ProRule" id="PRU00409"/>
    </source>
</evidence>
<dbReference type="EMBL" id="MHSU01000034">
    <property type="protein sequence ID" value="OHA49361.1"/>
    <property type="molecule type" value="Genomic_DNA"/>
</dbReference>
<organism evidence="3 4">
    <name type="scientific">Candidatus Terrybacteria bacterium RIFCSPHIGHO2_02_41_19</name>
    <dbReference type="NCBI Taxonomy" id="1802364"/>
    <lineage>
        <taxon>Bacteria</taxon>
        <taxon>Candidatus Terryibacteriota</taxon>
    </lineage>
</organism>
<dbReference type="SUPFAM" id="SSF56059">
    <property type="entry name" value="Glutathione synthetase ATP-binding domain-like"/>
    <property type="match status" value="1"/>
</dbReference>
<dbReference type="AlphaFoldDB" id="A0A1G2PP02"/>